<feature type="compositionally biased region" description="Polar residues" evidence="1">
    <location>
        <begin position="399"/>
        <end position="409"/>
    </location>
</feature>
<dbReference type="PROSITE" id="PS50020">
    <property type="entry name" value="WW_DOMAIN_2"/>
    <property type="match status" value="1"/>
</dbReference>
<feature type="compositionally biased region" description="Low complexity" evidence="1">
    <location>
        <begin position="165"/>
        <end position="202"/>
    </location>
</feature>
<feature type="compositionally biased region" description="Polar residues" evidence="1">
    <location>
        <begin position="438"/>
        <end position="459"/>
    </location>
</feature>
<gene>
    <name evidence="3" type="ORF">FN846DRAFT_106136</name>
</gene>
<dbReference type="GO" id="GO:0016020">
    <property type="term" value="C:membrane"/>
    <property type="evidence" value="ECO:0007669"/>
    <property type="project" value="TreeGrafter"/>
</dbReference>
<dbReference type="AlphaFoldDB" id="A0A5J5ESH9"/>
<dbReference type="InterPro" id="IPR038607">
    <property type="entry name" value="PhoD-like_sf"/>
</dbReference>
<dbReference type="PANTHER" id="PTHR46689:SF2">
    <property type="entry name" value="WW DOMAIN PROTEIN (AFU_ORTHOLOGUE AFUA_6G06520)"/>
    <property type="match status" value="1"/>
</dbReference>
<feature type="compositionally biased region" description="Polar residues" evidence="1">
    <location>
        <begin position="350"/>
        <end position="361"/>
    </location>
</feature>
<comment type="caution">
    <text evidence="3">The sequence shown here is derived from an EMBL/GenBank/DDBJ whole genome shotgun (WGS) entry which is preliminary data.</text>
</comment>
<dbReference type="Pfam" id="PF00397">
    <property type="entry name" value="WW"/>
    <property type="match status" value="1"/>
</dbReference>
<feature type="compositionally biased region" description="Pro residues" evidence="1">
    <location>
        <begin position="460"/>
        <end position="474"/>
    </location>
</feature>
<protein>
    <submittedName>
        <fullName evidence="3">WW domain protein</fullName>
    </submittedName>
</protein>
<feature type="region of interest" description="Disordered" evidence="1">
    <location>
        <begin position="1"/>
        <end position="480"/>
    </location>
</feature>
<name>A0A5J5ESH9_9PEZI</name>
<dbReference type="InterPro" id="IPR001202">
    <property type="entry name" value="WW_dom"/>
</dbReference>
<dbReference type="Pfam" id="PF19050">
    <property type="entry name" value="PhoD_2"/>
    <property type="match status" value="1"/>
</dbReference>
<dbReference type="PANTHER" id="PTHR46689">
    <property type="entry name" value="MEMBRANE PROTEIN, PUTATIVE-RELATED"/>
    <property type="match status" value="1"/>
</dbReference>
<dbReference type="CDD" id="cd07389">
    <property type="entry name" value="MPP_PhoD"/>
    <property type="match status" value="1"/>
</dbReference>
<dbReference type="InterPro" id="IPR043904">
    <property type="entry name" value="PhoD_2-like"/>
</dbReference>
<feature type="compositionally biased region" description="Pro residues" evidence="1">
    <location>
        <begin position="239"/>
        <end position="260"/>
    </location>
</feature>
<dbReference type="OrthoDB" id="2419400at2759"/>
<feature type="region of interest" description="Disordered" evidence="1">
    <location>
        <begin position="546"/>
        <end position="573"/>
    </location>
</feature>
<feature type="compositionally biased region" description="Low complexity" evidence="1">
    <location>
        <begin position="426"/>
        <end position="437"/>
    </location>
</feature>
<evidence type="ECO:0000259" key="2">
    <source>
        <dbReference type="PROSITE" id="PS50020"/>
    </source>
</evidence>
<dbReference type="SUPFAM" id="SSF51045">
    <property type="entry name" value="WW domain"/>
    <property type="match status" value="1"/>
</dbReference>
<dbReference type="InterPro" id="IPR018946">
    <property type="entry name" value="PhoD-like_MPP"/>
</dbReference>
<reference evidence="3 4" key="1">
    <citation type="submission" date="2019-09" db="EMBL/GenBank/DDBJ databases">
        <title>Draft genome of the ectomycorrhizal ascomycete Sphaerosporella brunnea.</title>
        <authorList>
            <consortium name="DOE Joint Genome Institute"/>
            <person name="Benucci G.M."/>
            <person name="Marozzi G."/>
            <person name="Antonielli L."/>
            <person name="Sanchez S."/>
            <person name="Marco P."/>
            <person name="Wang X."/>
            <person name="Falini L.B."/>
            <person name="Barry K."/>
            <person name="Haridas S."/>
            <person name="Lipzen A."/>
            <person name="Labutti K."/>
            <person name="Grigoriev I.V."/>
            <person name="Murat C."/>
            <person name="Martin F."/>
            <person name="Albertini E."/>
            <person name="Donnini D."/>
            <person name="Bonito G."/>
        </authorList>
    </citation>
    <scope>NUCLEOTIDE SEQUENCE [LARGE SCALE GENOMIC DNA]</scope>
    <source>
        <strain evidence="3 4">Sb_GMNB300</strain>
    </source>
</reference>
<dbReference type="InterPro" id="IPR036020">
    <property type="entry name" value="WW_dom_sf"/>
</dbReference>
<dbReference type="EMBL" id="VXIS01000140">
    <property type="protein sequence ID" value="KAA8901873.1"/>
    <property type="molecule type" value="Genomic_DNA"/>
</dbReference>
<feature type="compositionally biased region" description="Low complexity" evidence="1">
    <location>
        <begin position="210"/>
        <end position="219"/>
    </location>
</feature>
<feature type="compositionally biased region" description="Pro residues" evidence="1">
    <location>
        <begin position="153"/>
        <end position="164"/>
    </location>
</feature>
<organism evidence="3 4">
    <name type="scientific">Sphaerosporella brunnea</name>
    <dbReference type="NCBI Taxonomy" id="1250544"/>
    <lineage>
        <taxon>Eukaryota</taxon>
        <taxon>Fungi</taxon>
        <taxon>Dikarya</taxon>
        <taxon>Ascomycota</taxon>
        <taxon>Pezizomycotina</taxon>
        <taxon>Pezizomycetes</taxon>
        <taxon>Pezizales</taxon>
        <taxon>Pyronemataceae</taxon>
        <taxon>Sphaerosporella</taxon>
    </lineage>
</organism>
<evidence type="ECO:0000313" key="4">
    <source>
        <dbReference type="Proteomes" id="UP000326924"/>
    </source>
</evidence>
<dbReference type="Proteomes" id="UP000326924">
    <property type="component" value="Unassembled WGS sequence"/>
</dbReference>
<accession>A0A5J5ESH9</accession>
<feature type="domain" description="WW" evidence="2">
    <location>
        <begin position="472"/>
        <end position="506"/>
    </location>
</feature>
<sequence>MMAGERSGRGTPASEDFVESPTTITAAPIEPLHINKKFNAHDGRPGSSSSSAQTPHPSAYRRPIVPAAGDDPQDQHPALDAIAAEIMSQNQQQHDQQHPAYLAPSAGSDAGSVGRHVSVIHSDAYPTPPAFRHRDGSRPARLRADSNVSRHTPSPPQQQQPYAPPVAADQPANSDPYPQYHQQYWPPPSRMTSTSTTAGRRGSPPPPETPATATTETPPFRIGDPPLQQTIPGPAGRTRPPPVKTTPTPSPVTALPPRPWTPTEQPGAYPHGPPTVWHGTGGQNSEENLRRHETGGSSGGRSSGSNHTRVQSADAPEAFEQDFQRMTLSSSPPPSYASLSHAGRAAVEGSRSSSRGATTAQGYPDEKRTLVLGAAAPEMPPPAASHPAFQHDPAPVERPSTQSPANVARQQQQQPQEPHPTPSLPQLPVQSLQQQHSGSTVSAASVANAPHQDQQKQQFSPPPQAAGPTTPPQLPDGWMAHLDTNSGAYYYIYIPTSHTQWEPPTPEEAAAIAAAAAAAATPPAPTPGPSHVPAPLNLSQVHSLQSIQSPGFPPGTPGFAPPGTPGYPPPFSPGLPIKHDPYGSMPPTPGYGQFGAPPLTPLPTAGIVMYNPTPVNGEYFGPYLRYTNMNLEHGYWYGSIMLVTEYQQPPTVHIHRSRDLAPNPPQLKAVPIYTHRSWMFFRYDIELPMEGGDMWTYAISTPVGCTRYEFLVAARDDRNWRFIAHSSNDFSMKVGGDERTRLGGHGFMWKDLMQKHLDCGGFHAQVGTGGQIYADRMWRELAPLKEWLQIRGKENRKNAQWTTRHDEELTHAFFHYYTSSWDQPHLREAFAQIPYMFQLDDHDIFEGFGSHPEYLQFSAIFKNIGRIGMIWYLLFQHHTSLEILHSKSDDNDLFTITGTGWHFIKYMGPTIAVVGFDTRSERNLHQVMAGPSYQGLFPKIATLPQGIQHVIVVSSVPLVFPRMETAEHVMHTVATGKKAVTGTYNLLGKVVGSAAGVIGAKEVVGSGFQSVKKAVGKHGLMGNVVNVFGEVDILEDVKDHWTHESKDLERTYLIRTLQGISHSRGFRVTFLSGSVNMCGAGLVHDPNKPLDHKTMYQIITSAMIDAPPSSYLTKMLHNNKILYIPQNGLRSTNQPSDTKEDMMELFQAEVDGRARDHKKLMAKRGYVIFTGFQPDQGMEGKAPSTSLAVDFIVQGEGVYAMTGKYGPVVVPRLEMGW</sequence>
<dbReference type="Gene3D" id="3.60.21.70">
    <property type="entry name" value="PhoD-like phosphatase"/>
    <property type="match status" value="1"/>
</dbReference>
<keyword evidence="4" id="KW-1185">Reference proteome</keyword>
<proteinExistence type="predicted"/>
<dbReference type="PROSITE" id="PS01159">
    <property type="entry name" value="WW_DOMAIN_1"/>
    <property type="match status" value="1"/>
</dbReference>
<dbReference type="InParanoid" id="A0A5J5ESH9"/>
<evidence type="ECO:0000313" key="3">
    <source>
        <dbReference type="EMBL" id="KAA8901873.1"/>
    </source>
</evidence>
<feature type="compositionally biased region" description="Basic and acidic residues" evidence="1">
    <location>
        <begin position="132"/>
        <end position="144"/>
    </location>
</feature>
<dbReference type="Gene3D" id="2.20.70.10">
    <property type="match status" value="1"/>
</dbReference>
<dbReference type="SMART" id="SM00456">
    <property type="entry name" value="WW"/>
    <property type="match status" value="1"/>
</dbReference>
<evidence type="ECO:0000256" key="1">
    <source>
        <dbReference type="SAM" id="MobiDB-lite"/>
    </source>
</evidence>
<feature type="compositionally biased region" description="Pro residues" evidence="1">
    <location>
        <begin position="551"/>
        <end position="573"/>
    </location>
</feature>